<protein>
    <submittedName>
        <fullName evidence="1">Uncharacterized protein</fullName>
    </submittedName>
</protein>
<name>A0A1I2HKF9_9BACT</name>
<organism evidence="1 2">
    <name type="scientific">Thermoflexibacter ruber</name>
    <dbReference type="NCBI Taxonomy" id="1003"/>
    <lineage>
        <taxon>Bacteria</taxon>
        <taxon>Pseudomonadati</taxon>
        <taxon>Bacteroidota</taxon>
        <taxon>Cytophagia</taxon>
        <taxon>Cytophagales</taxon>
        <taxon>Thermoflexibacteraceae</taxon>
        <taxon>Thermoflexibacter</taxon>
    </lineage>
</organism>
<keyword evidence="2" id="KW-1185">Reference proteome</keyword>
<dbReference type="AlphaFoldDB" id="A0A1I2HKF9"/>
<dbReference type="Proteomes" id="UP000199513">
    <property type="component" value="Unassembled WGS sequence"/>
</dbReference>
<proteinExistence type="predicted"/>
<sequence>MKPKANVWRHFLGLVLLFIPLHILPAQKFIFSKNHWHQGEITLKTGENLKGLVKYHLEHDLIELQVENTTKTFGSALLESFSFMDTLTKVERVFYSLPTRTQTDYKAYHLYEVIGEGDFAILTREKVVMKPHNKGRELKGTGKYDWVLEDNFYYLDKDGIVKQCGKINDLAGLLDVPSADLKQYIKNNKVNMTKRNDFMNMITYYSIYTKKFSIKSRITLGE</sequence>
<dbReference type="RefSeq" id="WP_091546505.1">
    <property type="nucleotide sequence ID" value="NZ_FONY01000024.1"/>
</dbReference>
<reference evidence="1 2" key="1">
    <citation type="submission" date="2016-10" db="EMBL/GenBank/DDBJ databases">
        <authorList>
            <person name="de Groot N.N."/>
        </authorList>
    </citation>
    <scope>NUCLEOTIDE SEQUENCE [LARGE SCALE GENOMIC DNA]</scope>
    <source>
        <strain>GEY</strain>
        <strain evidence="2">DSM 9560</strain>
    </source>
</reference>
<evidence type="ECO:0000313" key="2">
    <source>
        <dbReference type="Proteomes" id="UP000199513"/>
    </source>
</evidence>
<gene>
    <name evidence="1" type="ORF">SAMN04488541_102417</name>
</gene>
<evidence type="ECO:0000313" key="1">
    <source>
        <dbReference type="EMBL" id="SFF29337.1"/>
    </source>
</evidence>
<accession>A0A1I2HKF9</accession>
<dbReference type="EMBL" id="FONY01000024">
    <property type="protein sequence ID" value="SFF29337.1"/>
    <property type="molecule type" value="Genomic_DNA"/>
</dbReference>
<dbReference type="OrthoDB" id="979024at2"/>